<proteinExistence type="predicted"/>
<gene>
    <name evidence="3" type="ORF">IRJ41_020195</name>
</gene>
<name>A0A9W8C864_TRIRA</name>
<evidence type="ECO:0000256" key="1">
    <source>
        <dbReference type="SAM" id="MobiDB-lite"/>
    </source>
</evidence>
<dbReference type="AlphaFoldDB" id="A0A9W8C864"/>
<dbReference type="Proteomes" id="UP001059041">
    <property type="component" value="Linkage Group LG5"/>
</dbReference>
<comment type="caution">
    <text evidence="3">The sequence shown here is derived from an EMBL/GenBank/DDBJ whole genome shotgun (WGS) entry which is preliminary data.</text>
</comment>
<evidence type="ECO:0000259" key="2">
    <source>
        <dbReference type="Pfam" id="PF05699"/>
    </source>
</evidence>
<sequence length="280" mass="30793">IERVLDQEKAISQVLKADKKTRHLVPSWQDVDVMESVKKALSPLKDFTDALSGEDYVSISYVKPVLHLLKVNILSLNDEDTELTKTMKTSILAYLTDKYQDPTTDDLLDMASLVDPRFKTQYIDKDKIEGITNQSFYPTSDQQPTSSTSTSTSQSPDEGQTPPKKAKRSLASFLKASGVVSASAATTSASSSLKEAIEGELKGYLSTPNAESEVDPLGWWKVHEANFPRVSQLARKYLCIPATSAPSERAFSTGGIIVTCQRATLKPDKVIQLVFLSKNL</sequence>
<evidence type="ECO:0000313" key="4">
    <source>
        <dbReference type="Proteomes" id="UP001059041"/>
    </source>
</evidence>
<dbReference type="InterPro" id="IPR052717">
    <property type="entry name" value="Vacuolar_transposase_reg"/>
</dbReference>
<organism evidence="3 4">
    <name type="scientific">Triplophysa rosa</name>
    <name type="common">Cave loach</name>
    <dbReference type="NCBI Taxonomy" id="992332"/>
    <lineage>
        <taxon>Eukaryota</taxon>
        <taxon>Metazoa</taxon>
        <taxon>Chordata</taxon>
        <taxon>Craniata</taxon>
        <taxon>Vertebrata</taxon>
        <taxon>Euteleostomi</taxon>
        <taxon>Actinopterygii</taxon>
        <taxon>Neopterygii</taxon>
        <taxon>Teleostei</taxon>
        <taxon>Ostariophysi</taxon>
        <taxon>Cypriniformes</taxon>
        <taxon>Nemacheilidae</taxon>
        <taxon>Triplophysa</taxon>
    </lineage>
</organism>
<dbReference type="EMBL" id="JAFHDT010000005">
    <property type="protein sequence ID" value="KAI7809954.1"/>
    <property type="molecule type" value="Genomic_DNA"/>
</dbReference>
<protein>
    <submittedName>
        <fullName evidence="3">Zinc finger BED domain-containing protein 1-like</fullName>
    </submittedName>
</protein>
<dbReference type="SUPFAM" id="SSF53098">
    <property type="entry name" value="Ribonuclease H-like"/>
    <property type="match status" value="1"/>
</dbReference>
<feature type="compositionally biased region" description="Low complexity" evidence="1">
    <location>
        <begin position="138"/>
        <end position="157"/>
    </location>
</feature>
<dbReference type="Pfam" id="PF05699">
    <property type="entry name" value="Dimer_Tnp_hAT"/>
    <property type="match status" value="1"/>
</dbReference>
<dbReference type="GO" id="GO:0005634">
    <property type="term" value="C:nucleus"/>
    <property type="evidence" value="ECO:0007669"/>
    <property type="project" value="TreeGrafter"/>
</dbReference>
<feature type="domain" description="HAT C-terminal dimerisation" evidence="2">
    <location>
        <begin position="200"/>
        <end position="280"/>
    </location>
</feature>
<dbReference type="InterPro" id="IPR012337">
    <property type="entry name" value="RNaseH-like_sf"/>
</dbReference>
<keyword evidence="4" id="KW-1185">Reference proteome</keyword>
<reference evidence="3" key="1">
    <citation type="submission" date="2021-02" db="EMBL/GenBank/DDBJ databases">
        <title>Comparative genomics reveals that relaxation of natural selection precedes convergent phenotypic evolution of cavefish.</title>
        <authorList>
            <person name="Peng Z."/>
        </authorList>
    </citation>
    <scope>NUCLEOTIDE SEQUENCE</scope>
    <source>
        <tissue evidence="3">Muscle</tissue>
    </source>
</reference>
<feature type="region of interest" description="Disordered" evidence="1">
    <location>
        <begin position="134"/>
        <end position="168"/>
    </location>
</feature>
<dbReference type="InterPro" id="IPR008906">
    <property type="entry name" value="HATC_C_dom"/>
</dbReference>
<dbReference type="GO" id="GO:0006357">
    <property type="term" value="P:regulation of transcription by RNA polymerase II"/>
    <property type="evidence" value="ECO:0007669"/>
    <property type="project" value="TreeGrafter"/>
</dbReference>
<accession>A0A9W8C864</accession>
<dbReference type="GO" id="GO:0046983">
    <property type="term" value="F:protein dimerization activity"/>
    <property type="evidence" value="ECO:0007669"/>
    <property type="project" value="InterPro"/>
</dbReference>
<feature type="non-terminal residue" evidence="3">
    <location>
        <position position="280"/>
    </location>
</feature>
<evidence type="ECO:0000313" key="3">
    <source>
        <dbReference type="EMBL" id="KAI7809954.1"/>
    </source>
</evidence>
<dbReference type="PANTHER" id="PTHR46169">
    <property type="entry name" value="DNA REPLICATION-RELATED ELEMENT FACTOR, ISOFORM A"/>
    <property type="match status" value="1"/>
</dbReference>
<dbReference type="PANTHER" id="PTHR46169:SF25">
    <property type="entry name" value="ZINC FINGER BED DOMAIN-CONTAINING PROTEIN 1-LIKE-RELATED"/>
    <property type="match status" value="1"/>
</dbReference>